<dbReference type="AlphaFoldDB" id="A0A937FV55"/>
<protein>
    <submittedName>
        <fullName evidence="3">Uncharacterized protein</fullName>
    </submittedName>
</protein>
<name>A0A937FV55_9BACT</name>
<gene>
    <name evidence="3" type="ORF">JMN32_01825</name>
</gene>
<dbReference type="EMBL" id="JAEUGD010000004">
    <property type="protein sequence ID" value="MBL6445028.1"/>
    <property type="molecule type" value="Genomic_DNA"/>
</dbReference>
<proteinExistence type="predicted"/>
<dbReference type="Proteomes" id="UP000614216">
    <property type="component" value="Unassembled WGS sequence"/>
</dbReference>
<keyword evidence="4" id="KW-1185">Reference proteome</keyword>
<accession>A0A937FV55</accession>
<dbReference type="PROSITE" id="PS51257">
    <property type="entry name" value="PROKAR_LIPOPROTEIN"/>
    <property type="match status" value="1"/>
</dbReference>
<feature type="chain" id="PRO_5036768928" evidence="2">
    <location>
        <begin position="29"/>
        <end position="63"/>
    </location>
</feature>
<keyword evidence="2" id="KW-0732">Signal</keyword>
<evidence type="ECO:0000256" key="2">
    <source>
        <dbReference type="SAM" id="SignalP"/>
    </source>
</evidence>
<sequence>MKNNFKTLISRSLLVLTFLGFSSIFVGCSDSNEEELFNENIQLNDAKDNNGGSTNDPEIIWPS</sequence>
<evidence type="ECO:0000256" key="1">
    <source>
        <dbReference type="SAM" id="MobiDB-lite"/>
    </source>
</evidence>
<feature type="signal peptide" evidence="2">
    <location>
        <begin position="1"/>
        <end position="28"/>
    </location>
</feature>
<comment type="caution">
    <text evidence="3">The sequence shown here is derived from an EMBL/GenBank/DDBJ whole genome shotgun (WGS) entry which is preliminary data.</text>
</comment>
<evidence type="ECO:0000313" key="3">
    <source>
        <dbReference type="EMBL" id="MBL6445028.1"/>
    </source>
</evidence>
<organism evidence="3 4">
    <name type="scientific">Fulvivirga marina</name>
    <dbReference type="NCBI Taxonomy" id="2494733"/>
    <lineage>
        <taxon>Bacteria</taxon>
        <taxon>Pseudomonadati</taxon>
        <taxon>Bacteroidota</taxon>
        <taxon>Cytophagia</taxon>
        <taxon>Cytophagales</taxon>
        <taxon>Fulvivirgaceae</taxon>
        <taxon>Fulvivirga</taxon>
    </lineage>
</organism>
<reference evidence="3" key="1">
    <citation type="submission" date="2021-01" db="EMBL/GenBank/DDBJ databases">
        <title>Fulvivirga kasyanovii gen. nov., sp nov., a novel member of the phylum Bacteroidetes isolated from seawater in a mussel farm.</title>
        <authorList>
            <person name="Zhao L.-H."/>
            <person name="Wang Z.-J."/>
        </authorList>
    </citation>
    <scope>NUCLEOTIDE SEQUENCE</scope>
    <source>
        <strain evidence="3">29W222</strain>
    </source>
</reference>
<feature type="region of interest" description="Disordered" evidence="1">
    <location>
        <begin position="44"/>
        <end position="63"/>
    </location>
</feature>
<dbReference type="RefSeq" id="WP_202854574.1">
    <property type="nucleotide sequence ID" value="NZ_JAEUGD010000004.1"/>
</dbReference>
<evidence type="ECO:0000313" key="4">
    <source>
        <dbReference type="Proteomes" id="UP000614216"/>
    </source>
</evidence>